<name>B3RLK8_TRIAD</name>
<feature type="transmembrane region" description="Helical" evidence="8">
    <location>
        <begin position="95"/>
        <end position="116"/>
    </location>
</feature>
<dbReference type="PROSITE" id="PS51465">
    <property type="entry name" value="KAZAL_2"/>
    <property type="match status" value="1"/>
</dbReference>
<feature type="transmembrane region" description="Helical" evidence="8">
    <location>
        <begin position="552"/>
        <end position="570"/>
    </location>
</feature>
<dbReference type="Pfam" id="PF03137">
    <property type="entry name" value="OATP"/>
    <property type="match status" value="1"/>
</dbReference>
<dbReference type="NCBIfam" id="TIGR00805">
    <property type="entry name" value="oat"/>
    <property type="match status" value="1"/>
</dbReference>
<feature type="transmembrane region" description="Helical" evidence="8">
    <location>
        <begin position="318"/>
        <end position="340"/>
    </location>
</feature>
<evidence type="ECO:0000256" key="2">
    <source>
        <dbReference type="ARBA" id="ARBA00009657"/>
    </source>
</evidence>
<keyword evidence="12" id="KW-1185">Reference proteome</keyword>
<evidence type="ECO:0000256" key="7">
    <source>
        <dbReference type="ARBA" id="ARBA00023157"/>
    </source>
</evidence>
<sequence>IDSTKSLRCGYLQFRPDFLQTFNTSKWLLLILCFYSVTMSMQIIGFRGVVIPQVEKRFNMTSAYIGSIMSTVDISGGICGVWLAYCVGQQNKGKWVGYGVVITALGSLIFIIPHFVAGPYYYGYNAITQNSTAADLCSFNSSGYNTSAADCTSLSDSGNSWIYPTLFVVGLIFTGVGASIQYNAGISYLDENVSPRASPLYIGIYHTMGIVGPSLGYVFGGVFSNVFIDWPASPKDLTPDDPRWIGAWWLGYLICGLFSLVSAIFIIGFPYRLPSYEKSKQKRQALATKTSKAPTVKDDSSQLTAFLKSFYCIISNRIFLLAAVGLTIDQIPVIGLATFLPKFIQSQSGFSLLVSTTIGGAGVVISAAIGQILGGYMMKRWNLIGSQISRYCFYVCIVNVLFSFVLLIHCNSPVIAGINAKYPSPLANVTMLAICHQNCACNANVFKPVCGADKLSYISPCLAGCRGSSELHLVNKIGNYAYSNCSCVNAFVEQTAKAGLCPMDACPALYLLLAGIILLVIITFLSFSPTISIILRSLPDNQTAFGMGIEGLIFRIGGGLLGPLIFGFLMDNSCTFWKEDCGKKQFCWQYDNAKLSLYTFLAVVLVKGLKLVVYGFLWY</sequence>
<evidence type="ECO:0000256" key="4">
    <source>
        <dbReference type="ARBA" id="ARBA00022692"/>
    </source>
</evidence>
<dbReference type="GO" id="GO:0022857">
    <property type="term" value="F:transmembrane transporter activity"/>
    <property type="evidence" value="ECO:0007669"/>
    <property type="project" value="InterPro"/>
</dbReference>
<dbReference type="SUPFAM" id="SSF100895">
    <property type="entry name" value="Kazal-type serine protease inhibitors"/>
    <property type="match status" value="1"/>
</dbReference>
<dbReference type="InterPro" id="IPR036058">
    <property type="entry name" value="Kazal_dom_sf"/>
</dbReference>
<dbReference type="eggNOG" id="KOG3626">
    <property type="taxonomic scope" value="Eukaryota"/>
</dbReference>
<dbReference type="GeneID" id="6749213"/>
<dbReference type="InterPro" id="IPR002350">
    <property type="entry name" value="Kazal_dom"/>
</dbReference>
<dbReference type="Pfam" id="PF07648">
    <property type="entry name" value="Kazal_2"/>
    <property type="match status" value="1"/>
</dbReference>
<reference evidence="11 12" key="1">
    <citation type="journal article" date="2008" name="Nature">
        <title>The Trichoplax genome and the nature of placozoans.</title>
        <authorList>
            <person name="Srivastava M."/>
            <person name="Begovic E."/>
            <person name="Chapman J."/>
            <person name="Putnam N.H."/>
            <person name="Hellsten U."/>
            <person name="Kawashima T."/>
            <person name="Kuo A."/>
            <person name="Mitros T."/>
            <person name="Salamov A."/>
            <person name="Carpenter M.L."/>
            <person name="Signorovitch A.Y."/>
            <person name="Moreno M.A."/>
            <person name="Kamm K."/>
            <person name="Grimwood J."/>
            <person name="Schmutz J."/>
            <person name="Shapiro H."/>
            <person name="Grigoriev I.V."/>
            <person name="Buss L.W."/>
            <person name="Schierwater B."/>
            <person name="Dellaporta S.L."/>
            <person name="Rokhsar D.S."/>
        </authorList>
    </citation>
    <scope>NUCLEOTIDE SEQUENCE [LARGE SCALE GENOMIC DNA]</scope>
    <source>
        <strain evidence="11 12">Grell-BS-1999</strain>
    </source>
</reference>
<protein>
    <recommendedName>
        <fullName evidence="8">Solute carrier organic anion transporter family member</fullName>
    </recommendedName>
</protein>
<dbReference type="CTD" id="6749213"/>
<dbReference type="Proteomes" id="UP000009022">
    <property type="component" value="Unassembled WGS sequence"/>
</dbReference>
<keyword evidence="3" id="KW-1003">Cell membrane</keyword>
<comment type="similarity">
    <text evidence="2 8">Belongs to the organo anion transporter (TC 2.A.60) family.</text>
</comment>
<evidence type="ECO:0000256" key="5">
    <source>
        <dbReference type="ARBA" id="ARBA00022989"/>
    </source>
</evidence>
<dbReference type="Gene3D" id="1.20.1250.20">
    <property type="entry name" value="MFS general substrate transporter like domains"/>
    <property type="match status" value="1"/>
</dbReference>
<dbReference type="HOGENOM" id="CLU_008954_1_2_1"/>
<feature type="transmembrane region" description="Helical" evidence="8">
    <location>
        <begin position="595"/>
        <end position="617"/>
    </location>
</feature>
<dbReference type="SUPFAM" id="SSF103473">
    <property type="entry name" value="MFS general substrate transporter"/>
    <property type="match status" value="1"/>
</dbReference>
<keyword evidence="8" id="KW-0813">Transport</keyword>
<evidence type="ECO:0000259" key="9">
    <source>
        <dbReference type="PROSITE" id="PS50850"/>
    </source>
</evidence>
<dbReference type="GO" id="GO:0005886">
    <property type="term" value="C:plasma membrane"/>
    <property type="evidence" value="ECO:0007669"/>
    <property type="project" value="UniProtKB-SubCell"/>
</dbReference>
<evidence type="ECO:0000256" key="6">
    <source>
        <dbReference type="ARBA" id="ARBA00023136"/>
    </source>
</evidence>
<comment type="subcellular location">
    <subcellularLocation>
        <location evidence="1 8">Cell membrane</location>
        <topology evidence="1 8">Multi-pass membrane protein</topology>
    </subcellularLocation>
</comment>
<keyword evidence="7" id="KW-1015">Disulfide bond</keyword>
<dbReference type="PhylomeDB" id="B3RLK8"/>
<feature type="transmembrane region" description="Helical" evidence="8">
    <location>
        <begin position="27"/>
        <end position="51"/>
    </location>
</feature>
<feature type="transmembrane region" description="Helical" evidence="8">
    <location>
        <begin position="200"/>
        <end position="228"/>
    </location>
</feature>
<proteinExistence type="inferred from homology"/>
<evidence type="ECO:0000256" key="1">
    <source>
        <dbReference type="ARBA" id="ARBA00004651"/>
    </source>
</evidence>
<evidence type="ECO:0000313" key="11">
    <source>
        <dbReference type="EMBL" id="EDV28796.1"/>
    </source>
</evidence>
<dbReference type="PANTHER" id="PTHR11388:SF100">
    <property type="entry name" value="SOLUTE CARRIER ORGANIC ANION TRANSPORTER FAMILY MEMBER 4A1"/>
    <property type="match status" value="1"/>
</dbReference>
<gene>
    <name evidence="11" type="ORF">TRIADDRAFT_1100</name>
</gene>
<dbReference type="OrthoDB" id="5062115at2759"/>
<feature type="non-terminal residue" evidence="11">
    <location>
        <position position="619"/>
    </location>
</feature>
<keyword evidence="8" id="KW-0406">Ion transport</keyword>
<dbReference type="RefSeq" id="XP_002107998.1">
    <property type="nucleotide sequence ID" value="XM_002107962.1"/>
</dbReference>
<evidence type="ECO:0000313" key="12">
    <source>
        <dbReference type="Proteomes" id="UP000009022"/>
    </source>
</evidence>
<organism evidence="11 12">
    <name type="scientific">Trichoplax adhaerens</name>
    <name type="common">Trichoplax reptans</name>
    <dbReference type="NCBI Taxonomy" id="10228"/>
    <lineage>
        <taxon>Eukaryota</taxon>
        <taxon>Metazoa</taxon>
        <taxon>Placozoa</taxon>
        <taxon>Uniplacotomia</taxon>
        <taxon>Trichoplacea</taxon>
        <taxon>Trichoplacidae</taxon>
        <taxon>Trichoplax</taxon>
    </lineage>
</organism>
<dbReference type="OMA" id="NCACNAN"/>
<keyword evidence="4 8" id="KW-0812">Transmembrane</keyword>
<dbReference type="GO" id="GO:0006811">
    <property type="term" value="P:monoatomic ion transport"/>
    <property type="evidence" value="ECO:0007669"/>
    <property type="project" value="UniProtKB-KW"/>
</dbReference>
<dbReference type="KEGG" id="tad:TRIADDRAFT_1100"/>
<evidence type="ECO:0000259" key="10">
    <source>
        <dbReference type="PROSITE" id="PS51465"/>
    </source>
</evidence>
<dbReference type="InterPro" id="IPR004156">
    <property type="entry name" value="OATP"/>
</dbReference>
<dbReference type="InParanoid" id="B3RLK8"/>
<accession>B3RLK8</accession>
<evidence type="ECO:0000256" key="3">
    <source>
        <dbReference type="ARBA" id="ARBA00022475"/>
    </source>
</evidence>
<evidence type="ECO:0000256" key="8">
    <source>
        <dbReference type="RuleBase" id="RU362056"/>
    </source>
</evidence>
<dbReference type="PROSITE" id="PS50850">
    <property type="entry name" value="MFS"/>
    <property type="match status" value="1"/>
</dbReference>
<feature type="transmembrane region" description="Helical" evidence="8">
    <location>
        <begin position="63"/>
        <end position="88"/>
    </location>
</feature>
<keyword evidence="5 8" id="KW-1133">Transmembrane helix</keyword>
<feature type="domain" description="Major facilitator superfamily (MFS) profile" evidence="9">
    <location>
        <begin position="26"/>
        <end position="619"/>
    </location>
</feature>
<feature type="domain" description="Kazal-like" evidence="10">
    <location>
        <begin position="429"/>
        <end position="489"/>
    </location>
</feature>
<dbReference type="AlphaFoldDB" id="B3RLK8"/>
<feature type="transmembrane region" description="Helical" evidence="8">
    <location>
        <begin position="248"/>
        <end position="273"/>
    </location>
</feature>
<dbReference type="InterPro" id="IPR020846">
    <property type="entry name" value="MFS_dom"/>
</dbReference>
<feature type="transmembrane region" description="Helical" evidence="8">
    <location>
        <begin position="388"/>
        <end position="408"/>
    </location>
</feature>
<feature type="transmembrane region" description="Helical" evidence="8">
    <location>
        <begin position="352"/>
        <end position="376"/>
    </location>
</feature>
<feature type="transmembrane region" description="Helical" evidence="8">
    <location>
        <begin position="508"/>
        <end position="531"/>
    </location>
</feature>
<feature type="transmembrane region" description="Helical" evidence="8">
    <location>
        <begin position="161"/>
        <end position="180"/>
    </location>
</feature>
<dbReference type="PANTHER" id="PTHR11388">
    <property type="entry name" value="ORGANIC ANION TRANSPORTER"/>
    <property type="match status" value="1"/>
</dbReference>
<feature type="non-terminal residue" evidence="11">
    <location>
        <position position="1"/>
    </location>
</feature>
<dbReference type="InterPro" id="IPR036259">
    <property type="entry name" value="MFS_trans_sf"/>
</dbReference>
<keyword evidence="6 8" id="KW-0472">Membrane</keyword>
<dbReference type="EMBL" id="DS985241">
    <property type="protein sequence ID" value="EDV28796.1"/>
    <property type="molecule type" value="Genomic_DNA"/>
</dbReference>